<evidence type="ECO:0000313" key="2">
    <source>
        <dbReference type="Proteomes" id="UP000828251"/>
    </source>
</evidence>
<dbReference type="OrthoDB" id="996760at2759"/>
<comment type="caution">
    <text evidence="1">The sequence shown here is derived from an EMBL/GenBank/DDBJ whole genome shotgun (WGS) entry which is preliminary data.</text>
</comment>
<organism evidence="1 2">
    <name type="scientific">Gossypium stocksii</name>
    <dbReference type="NCBI Taxonomy" id="47602"/>
    <lineage>
        <taxon>Eukaryota</taxon>
        <taxon>Viridiplantae</taxon>
        <taxon>Streptophyta</taxon>
        <taxon>Embryophyta</taxon>
        <taxon>Tracheophyta</taxon>
        <taxon>Spermatophyta</taxon>
        <taxon>Magnoliopsida</taxon>
        <taxon>eudicotyledons</taxon>
        <taxon>Gunneridae</taxon>
        <taxon>Pentapetalae</taxon>
        <taxon>rosids</taxon>
        <taxon>malvids</taxon>
        <taxon>Malvales</taxon>
        <taxon>Malvaceae</taxon>
        <taxon>Malvoideae</taxon>
        <taxon>Gossypium</taxon>
    </lineage>
</organism>
<dbReference type="AlphaFoldDB" id="A0A9D4AD00"/>
<protein>
    <recommendedName>
        <fullName evidence="3">Reverse transcriptase zinc-binding domain-containing protein</fullName>
    </recommendedName>
</protein>
<gene>
    <name evidence="1" type="ORF">J1N35_010719</name>
</gene>
<name>A0A9D4AD00_9ROSI</name>
<sequence length="73" mass="8368">MERIKQGIGQNGLCSLCGHGEEDLIHVLMNYSVAREVLRLQEGWRVNKKRSGLLGSIVIWDYAQSSMLNYRVF</sequence>
<reference evidence="1 2" key="1">
    <citation type="journal article" date="2021" name="Plant Biotechnol. J.">
        <title>Multi-omics assisted identification of the key and species-specific regulatory components of drought-tolerant mechanisms in Gossypium stocksii.</title>
        <authorList>
            <person name="Yu D."/>
            <person name="Ke L."/>
            <person name="Zhang D."/>
            <person name="Wu Y."/>
            <person name="Sun Y."/>
            <person name="Mei J."/>
            <person name="Sun J."/>
            <person name="Sun Y."/>
        </authorList>
    </citation>
    <scope>NUCLEOTIDE SEQUENCE [LARGE SCALE GENOMIC DNA]</scope>
    <source>
        <strain evidence="2">cv. E1</strain>
        <tissue evidence="1">Leaf</tissue>
    </source>
</reference>
<evidence type="ECO:0000313" key="1">
    <source>
        <dbReference type="EMBL" id="KAH1106951.1"/>
    </source>
</evidence>
<evidence type="ECO:0008006" key="3">
    <source>
        <dbReference type="Google" id="ProtNLM"/>
    </source>
</evidence>
<dbReference type="EMBL" id="JAIQCV010000004">
    <property type="protein sequence ID" value="KAH1106951.1"/>
    <property type="molecule type" value="Genomic_DNA"/>
</dbReference>
<dbReference type="Proteomes" id="UP000828251">
    <property type="component" value="Unassembled WGS sequence"/>
</dbReference>
<keyword evidence="2" id="KW-1185">Reference proteome</keyword>
<accession>A0A9D4AD00</accession>
<proteinExistence type="predicted"/>